<dbReference type="PANTHER" id="PTHR31540">
    <property type="entry name" value="CENTROSOMAL PROTEIN OF 131 KDA"/>
    <property type="match status" value="1"/>
</dbReference>
<sequence length="434" mass="51233">MNQELEGQKSNFENSTQLTTQFENILIEWNQEINSEENLQKQLLAQIRNFDEQSLIQKATLQKNRIQQLQMYEQINENNNNALKQLIQDKQLTQEQQLKFIKEQHAQEIAMHQKNLEENIQKNLKIINNLVQEKKEMSDQLEEVFQKLEEEKESNAQKLKKMKIFYEQEIKNQKDSILSKEKKEREKWQKEKAEKIRELTIKGLEPELQNLIEKHNLELKQLKLDYQQKLLKMRQELSAEQQLQLQQIKNSQLFFTSNIDFNQLTINNNISAINKNDNIQIDKHSSNNLQDECQFEKSPFINQNPAILDEISNSNNPNAAQNENRNGIFSSFNCNPSISNQNSDSKLQKIQQLNQKNFNLKVPDKAEGQINNIYSNQSQFQFQYNNNNNSNNNVQQPSQQSQLPQLIINNRVQNNFLTPHIKKKTNKQNLLSNN</sequence>
<dbReference type="AlphaFoldDB" id="I7LWP3"/>
<evidence type="ECO:0000256" key="2">
    <source>
        <dbReference type="SAM" id="MobiDB-lite"/>
    </source>
</evidence>
<dbReference type="STRING" id="312017.I7LWP3"/>
<gene>
    <name evidence="3" type="ORF">TTHERM_00729200</name>
</gene>
<dbReference type="OrthoDB" id="442298at2759"/>
<evidence type="ECO:0000313" key="3">
    <source>
        <dbReference type="EMBL" id="EAS02460.2"/>
    </source>
</evidence>
<dbReference type="GO" id="GO:0005929">
    <property type="term" value="C:cilium"/>
    <property type="evidence" value="ECO:0007669"/>
    <property type="project" value="GOC"/>
</dbReference>
<dbReference type="EMBL" id="GG662537">
    <property type="protein sequence ID" value="EAS02460.2"/>
    <property type="molecule type" value="Genomic_DNA"/>
</dbReference>
<name>I7LWP3_TETTS</name>
<dbReference type="GO" id="GO:0035735">
    <property type="term" value="P:intraciliary transport involved in cilium assembly"/>
    <property type="evidence" value="ECO:0007669"/>
    <property type="project" value="InterPro"/>
</dbReference>
<reference evidence="4" key="1">
    <citation type="journal article" date="2006" name="PLoS Biol.">
        <title>Macronuclear genome sequence of the ciliate Tetrahymena thermophila, a model eukaryote.</title>
        <authorList>
            <person name="Eisen J.A."/>
            <person name="Coyne R.S."/>
            <person name="Wu M."/>
            <person name="Wu D."/>
            <person name="Thiagarajan M."/>
            <person name="Wortman J.R."/>
            <person name="Badger J.H."/>
            <person name="Ren Q."/>
            <person name="Amedeo P."/>
            <person name="Jones K.M."/>
            <person name="Tallon L.J."/>
            <person name="Delcher A.L."/>
            <person name="Salzberg S.L."/>
            <person name="Silva J.C."/>
            <person name="Haas B.J."/>
            <person name="Majoros W.H."/>
            <person name="Farzad M."/>
            <person name="Carlton J.M."/>
            <person name="Smith R.K. Jr."/>
            <person name="Garg J."/>
            <person name="Pearlman R.E."/>
            <person name="Karrer K.M."/>
            <person name="Sun L."/>
            <person name="Manning G."/>
            <person name="Elde N.C."/>
            <person name="Turkewitz A.P."/>
            <person name="Asai D.J."/>
            <person name="Wilkes D.E."/>
            <person name="Wang Y."/>
            <person name="Cai H."/>
            <person name="Collins K."/>
            <person name="Stewart B.A."/>
            <person name="Lee S.R."/>
            <person name="Wilamowska K."/>
            <person name="Weinberg Z."/>
            <person name="Ruzzo W.L."/>
            <person name="Wloga D."/>
            <person name="Gaertig J."/>
            <person name="Frankel J."/>
            <person name="Tsao C.-C."/>
            <person name="Gorovsky M.A."/>
            <person name="Keeling P.J."/>
            <person name="Waller R.F."/>
            <person name="Patron N.J."/>
            <person name="Cherry J.M."/>
            <person name="Stover N.A."/>
            <person name="Krieger C.J."/>
            <person name="del Toro C."/>
            <person name="Ryder H.F."/>
            <person name="Williamson S.C."/>
            <person name="Barbeau R.A."/>
            <person name="Hamilton E.P."/>
            <person name="Orias E."/>
        </authorList>
    </citation>
    <scope>NUCLEOTIDE SEQUENCE [LARGE SCALE GENOMIC DNA]</scope>
    <source>
        <strain evidence="4">SB210</strain>
    </source>
</reference>
<dbReference type="GeneID" id="7829417"/>
<dbReference type="RefSeq" id="XP_001022705.2">
    <property type="nucleotide sequence ID" value="XM_001022705.2"/>
</dbReference>
<dbReference type="InParanoid" id="I7LWP3"/>
<dbReference type="KEGG" id="tet:TTHERM_00729200"/>
<feature type="compositionally biased region" description="Low complexity" evidence="2">
    <location>
        <begin position="312"/>
        <end position="326"/>
    </location>
</feature>
<proteinExistence type="predicted"/>
<protein>
    <submittedName>
        <fullName evidence="3">Uncharacterized protein</fullName>
    </submittedName>
</protein>
<dbReference type="PANTHER" id="PTHR31540:SF1">
    <property type="entry name" value="CENTROSOMAL PROTEIN OF 131 KDA"/>
    <property type="match status" value="1"/>
</dbReference>
<feature type="region of interest" description="Disordered" evidence="2">
    <location>
        <begin position="309"/>
        <end position="335"/>
    </location>
</feature>
<accession>I7LWP3</accession>
<feature type="coiled-coil region" evidence="1">
    <location>
        <begin position="26"/>
        <end position="232"/>
    </location>
</feature>
<keyword evidence="4" id="KW-1185">Reference proteome</keyword>
<organism evidence="3 4">
    <name type="scientific">Tetrahymena thermophila (strain SB210)</name>
    <dbReference type="NCBI Taxonomy" id="312017"/>
    <lineage>
        <taxon>Eukaryota</taxon>
        <taxon>Sar</taxon>
        <taxon>Alveolata</taxon>
        <taxon>Ciliophora</taxon>
        <taxon>Intramacronucleata</taxon>
        <taxon>Oligohymenophorea</taxon>
        <taxon>Hymenostomatida</taxon>
        <taxon>Tetrahymenina</taxon>
        <taxon>Tetrahymenidae</taxon>
        <taxon>Tetrahymena</taxon>
    </lineage>
</organism>
<dbReference type="Proteomes" id="UP000009168">
    <property type="component" value="Unassembled WGS sequence"/>
</dbReference>
<dbReference type="InterPro" id="IPR030465">
    <property type="entry name" value="CEP131"/>
</dbReference>
<keyword evidence="1" id="KW-0175">Coiled coil</keyword>
<evidence type="ECO:0000313" key="4">
    <source>
        <dbReference type="Proteomes" id="UP000009168"/>
    </source>
</evidence>
<evidence type="ECO:0000256" key="1">
    <source>
        <dbReference type="SAM" id="Coils"/>
    </source>
</evidence>